<dbReference type="RefSeq" id="WP_036780303.1">
    <property type="nucleotide sequence ID" value="NZ_AVBG01000002.1"/>
</dbReference>
<dbReference type="AlphaFoldDB" id="A0A0A2V1A7"/>
<comment type="similarity">
    <text evidence="1 2">Belongs to the small heat shock protein (HSP20) family.</text>
</comment>
<dbReference type="Proteomes" id="UP000030153">
    <property type="component" value="Unassembled WGS sequence"/>
</dbReference>
<dbReference type="InterPro" id="IPR002068">
    <property type="entry name" value="A-crystallin/Hsp20_dom"/>
</dbReference>
<dbReference type="PROSITE" id="PS01031">
    <property type="entry name" value="SHSP"/>
    <property type="match status" value="1"/>
</dbReference>
<dbReference type="STRING" id="1385513.N780_14520"/>
<evidence type="ECO:0000313" key="4">
    <source>
        <dbReference type="EMBL" id="KGP92596.1"/>
    </source>
</evidence>
<evidence type="ECO:0000259" key="3">
    <source>
        <dbReference type="PROSITE" id="PS01031"/>
    </source>
</evidence>
<gene>
    <name evidence="4" type="ORF">N780_14520</name>
</gene>
<dbReference type="eggNOG" id="COG0071">
    <property type="taxonomic scope" value="Bacteria"/>
</dbReference>
<dbReference type="CDD" id="cd06464">
    <property type="entry name" value="ACD_sHsps-like"/>
    <property type="match status" value="1"/>
</dbReference>
<dbReference type="Gene3D" id="2.60.40.790">
    <property type="match status" value="1"/>
</dbReference>
<feature type="domain" description="SHSP" evidence="3">
    <location>
        <begin position="31"/>
        <end position="146"/>
    </location>
</feature>
<proteinExistence type="inferred from homology"/>
<evidence type="ECO:0000256" key="1">
    <source>
        <dbReference type="PROSITE-ProRule" id="PRU00285"/>
    </source>
</evidence>
<keyword evidence="5" id="KW-1185">Reference proteome</keyword>
<dbReference type="EMBL" id="AVBG01000002">
    <property type="protein sequence ID" value="KGP92596.1"/>
    <property type="molecule type" value="Genomic_DNA"/>
</dbReference>
<dbReference type="Pfam" id="PF00011">
    <property type="entry name" value="HSP20"/>
    <property type="match status" value="1"/>
</dbReference>
<evidence type="ECO:0000256" key="2">
    <source>
        <dbReference type="RuleBase" id="RU003616"/>
    </source>
</evidence>
<dbReference type="SUPFAM" id="SSF49764">
    <property type="entry name" value="HSP20-like chaperones"/>
    <property type="match status" value="1"/>
</dbReference>
<dbReference type="InterPro" id="IPR008978">
    <property type="entry name" value="HSP20-like_chaperone"/>
</dbReference>
<reference evidence="4 5" key="1">
    <citation type="submission" date="2013-08" db="EMBL/GenBank/DDBJ databases">
        <title>Genome of Pontibacillus chungwhensis.</title>
        <authorList>
            <person name="Wang Q."/>
            <person name="Wang G."/>
        </authorList>
    </citation>
    <scope>NUCLEOTIDE SEQUENCE [LARGE SCALE GENOMIC DNA]</scope>
    <source>
        <strain evidence="4 5">BH030062</strain>
    </source>
</reference>
<evidence type="ECO:0000313" key="5">
    <source>
        <dbReference type="Proteomes" id="UP000030153"/>
    </source>
</evidence>
<keyword evidence="4" id="KW-0346">Stress response</keyword>
<protein>
    <submittedName>
        <fullName evidence="4">Small heat shock protein</fullName>
    </submittedName>
</protein>
<accession>A0A0A2V1A7</accession>
<organism evidence="4 5">
    <name type="scientific">Pontibacillus chungwhensis BH030062</name>
    <dbReference type="NCBI Taxonomy" id="1385513"/>
    <lineage>
        <taxon>Bacteria</taxon>
        <taxon>Bacillati</taxon>
        <taxon>Bacillota</taxon>
        <taxon>Bacilli</taxon>
        <taxon>Bacillales</taxon>
        <taxon>Bacillaceae</taxon>
        <taxon>Pontibacillus</taxon>
    </lineage>
</organism>
<name>A0A0A2V1A7_9BACI</name>
<sequence length="146" mass="16909">MKEKQSQVNWEKFSKTIDQVLGQDFWDDMHHVIPKRGPAYDLYDAESHLVVIADLPGLASSEHLTLKQNGTNLILEGHVPTAYQASEQQTLHKERFQGHYKRTIRIPFHFTPDEVTSSYKNGLLEIRIQKNKDENTIPIQMPKVDE</sequence>
<comment type="caution">
    <text evidence="4">The sequence shown here is derived from an EMBL/GenBank/DDBJ whole genome shotgun (WGS) entry which is preliminary data.</text>
</comment>